<dbReference type="Gene3D" id="1.20.1050.10">
    <property type="match status" value="1"/>
</dbReference>
<dbReference type="Gene3D" id="3.40.30.10">
    <property type="entry name" value="Glutaredoxin"/>
    <property type="match status" value="1"/>
</dbReference>
<dbReference type="PANTHER" id="PTHR44051">
    <property type="entry name" value="GLUTATHIONE S-TRANSFERASE-RELATED"/>
    <property type="match status" value="1"/>
</dbReference>
<dbReference type="CDD" id="cd03056">
    <property type="entry name" value="GST_N_4"/>
    <property type="match status" value="1"/>
</dbReference>
<evidence type="ECO:0000259" key="3">
    <source>
        <dbReference type="PROSITE" id="PS50405"/>
    </source>
</evidence>
<dbReference type="SFLD" id="SFLDS00019">
    <property type="entry name" value="Glutathione_Transferase_(cytos"/>
    <property type="match status" value="1"/>
</dbReference>
<dbReference type="PROSITE" id="PS50405">
    <property type="entry name" value="GST_CTER"/>
    <property type="match status" value="1"/>
</dbReference>
<dbReference type="Pfam" id="PF02798">
    <property type="entry name" value="GST_N"/>
    <property type="match status" value="1"/>
</dbReference>
<feature type="domain" description="GST N-terminal" evidence="2">
    <location>
        <begin position="1"/>
        <end position="81"/>
    </location>
</feature>
<protein>
    <submittedName>
        <fullName evidence="4">Glutathione S-transferase family protein</fullName>
    </submittedName>
</protein>
<dbReference type="SFLD" id="SFLDG00358">
    <property type="entry name" value="Main_(cytGST)"/>
    <property type="match status" value="1"/>
</dbReference>
<gene>
    <name evidence="4" type="ORF">D0911_14315</name>
</gene>
<evidence type="ECO:0000313" key="5">
    <source>
        <dbReference type="Proteomes" id="UP000274695"/>
    </source>
</evidence>
<sequence>MYKLYNFQSSGNCYKIRLLMNQLGIEYESIEVDILQRESRTEEFLTINPNGRVPVLQVGEKYLPESNAAIWYLAEGSKFIPTDRFERAQALQWMFFEQYSHEPYIATLRFWISILKDKQANLNQIEQRMPLGYAALNVMESHLKDRDFFAGNAYSVADIALYAYTHVAEEGEYDLSTYKHIKRWFSRIESQAAYIPIVKI</sequence>
<evidence type="ECO:0000313" key="4">
    <source>
        <dbReference type="EMBL" id="RNL60187.1"/>
    </source>
</evidence>
<dbReference type="InterPro" id="IPR004045">
    <property type="entry name" value="Glutathione_S-Trfase_N"/>
</dbReference>
<dbReference type="EMBL" id="RHGB01000016">
    <property type="protein sequence ID" value="RNL60187.1"/>
    <property type="molecule type" value="Genomic_DNA"/>
</dbReference>
<dbReference type="InterPro" id="IPR036282">
    <property type="entry name" value="Glutathione-S-Trfase_C_sf"/>
</dbReference>
<dbReference type="Pfam" id="PF00043">
    <property type="entry name" value="GST_C"/>
    <property type="match status" value="1"/>
</dbReference>
<dbReference type="PROSITE" id="PS50404">
    <property type="entry name" value="GST_NTER"/>
    <property type="match status" value="1"/>
</dbReference>
<dbReference type="Proteomes" id="UP000274695">
    <property type="component" value="Unassembled WGS sequence"/>
</dbReference>
<name>A0ABX9W025_9GAMM</name>
<dbReference type="InterPro" id="IPR036249">
    <property type="entry name" value="Thioredoxin-like_sf"/>
</dbReference>
<evidence type="ECO:0000259" key="2">
    <source>
        <dbReference type="PROSITE" id="PS50404"/>
    </source>
</evidence>
<dbReference type="SFLD" id="SFLDG01151">
    <property type="entry name" value="Main.2:_Nu-like"/>
    <property type="match status" value="1"/>
</dbReference>
<evidence type="ECO:0000256" key="1">
    <source>
        <dbReference type="RuleBase" id="RU003494"/>
    </source>
</evidence>
<dbReference type="InterPro" id="IPR010987">
    <property type="entry name" value="Glutathione-S-Trfase_C-like"/>
</dbReference>
<dbReference type="InterPro" id="IPR004046">
    <property type="entry name" value="GST_C"/>
</dbReference>
<comment type="similarity">
    <text evidence="1">Belongs to the GST superfamily.</text>
</comment>
<feature type="domain" description="GST C-terminal" evidence="3">
    <location>
        <begin position="83"/>
        <end position="200"/>
    </location>
</feature>
<dbReference type="PANTHER" id="PTHR44051:SF2">
    <property type="entry name" value="HYPOTHETICAL GLUTATHIONE S-TRANSFERASE LIKE PROTEIN"/>
    <property type="match status" value="1"/>
</dbReference>
<organism evidence="4 5">
    <name type="scientific">Zhongshania marina</name>
    <dbReference type="NCBI Taxonomy" id="2304603"/>
    <lineage>
        <taxon>Bacteria</taxon>
        <taxon>Pseudomonadati</taxon>
        <taxon>Pseudomonadota</taxon>
        <taxon>Gammaproteobacteria</taxon>
        <taxon>Cellvibrionales</taxon>
        <taxon>Spongiibacteraceae</taxon>
        <taxon>Zhongshania</taxon>
    </lineage>
</organism>
<keyword evidence="5" id="KW-1185">Reference proteome</keyword>
<reference evidence="4 5" key="1">
    <citation type="submission" date="2018-10" db="EMBL/GenBank/DDBJ databases">
        <title>Draft genome sequence of Zhongshania sp. DSW25-10.</title>
        <authorList>
            <person name="Oh J."/>
        </authorList>
    </citation>
    <scope>NUCLEOTIDE SEQUENCE [LARGE SCALE GENOMIC DNA]</scope>
    <source>
        <strain evidence="4 5">DSW25-10</strain>
    </source>
</reference>
<comment type="caution">
    <text evidence="4">The sequence shown here is derived from an EMBL/GenBank/DDBJ whole genome shotgun (WGS) entry which is preliminary data.</text>
</comment>
<dbReference type="SUPFAM" id="SSF52833">
    <property type="entry name" value="Thioredoxin-like"/>
    <property type="match status" value="1"/>
</dbReference>
<dbReference type="InterPro" id="IPR040079">
    <property type="entry name" value="Glutathione_S-Trfase"/>
</dbReference>
<accession>A0ABX9W025</accession>
<dbReference type="SUPFAM" id="SSF47616">
    <property type="entry name" value="GST C-terminal domain-like"/>
    <property type="match status" value="1"/>
</dbReference>
<proteinExistence type="inferred from homology"/>
<dbReference type="RefSeq" id="WP_123183112.1">
    <property type="nucleotide sequence ID" value="NZ_RHGB01000016.1"/>
</dbReference>